<organism evidence="5 6">
    <name type="scientific">Paracoccus onubensis</name>
    <dbReference type="NCBI Taxonomy" id="1675788"/>
    <lineage>
        <taxon>Bacteria</taxon>
        <taxon>Pseudomonadati</taxon>
        <taxon>Pseudomonadota</taxon>
        <taxon>Alphaproteobacteria</taxon>
        <taxon>Rhodobacterales</taxon>
        <taxon>Paracoccaceae</taxon>
        <taxon>Paracoccus</taxon>
    </lineage>
</organism>
<dbReference type="PANTHER" id="PTHR46797">
    <property type="entry name" value="HTH-TYPE TRANSCRIPTIONAL REGULATOR"/>
    <property type="match status" value="1"/>
</dbReference>
<protein>
    <submittedName>
        <fullName evidence="5">XRE family transcriptional regulator</fullName>
    </submittedName>
</protein>
<dbReference type="PROSITE" id="PS50943">
    <property type="entry name" value="HTH_CROC1"/>
    <property type="match status" value="1"/>
</dbReference>
<evidence type="ECO:0000313" key="6">
    <source>
        <dbReference type="Proteomes" id="UP000284202"/>
    </source>
</evidence>
<name>A0A418SVU1_9RHOB</name>
<keyword evidence="3" id="KW-0804">Transcription</keyword>
<reference evidence="6" key="1">
    <citation type="submission" date="2018-09" db="EMBL/GenBank/DDBJ databases">
        <title>Acidovorax cavernicola nov. sp. isolated from Gruta de las Maravillas (Aracena, Spain).</title>
        <authorList>
            <person name="Jurado V."/>
            <person name="Gutierrez-Patricio S."/>
            <person name="Gonzalez-Pimentel J.L."/>
            <person name="Miller A.Z."/>
            <person name="Laiz L."/>
            <person name="Saiz-Jimenez C."/>
        </authorList>
    </citation>
    <scope>NUCLEOTIDE SEQUENCE [LARGE SCALE GENOMIC DNA]</scope>
    <source>
        <strain evidence="6">1011MAR3C25</strain>
    </source>
</reference>
<dbReference type="PANTHER" id="PTHR46797:SF23">
    <property type="entry name" value="HTH-TYPE TRANSCRIPTIONAL REGULATOR SUTR"/>
    <property type="match status" value="1"/>
</dbReference>
<evidence type="ECO:0000259" key="4">
    <source>
        <dbReference type="PROSITE" id="PS50943"/>
    </source>
</evidence>
<dbReference type="AlphaFoldDB" id="A0A418SVU1"/>
<keyword evidence="2" id="KW-0238">DNA-binding</keyword>
<feature type="domain" description="HTH cro/C1-type" evidence="4">
    <location>
        <begin position="17"/>
        <end position="71"/>
    </location>
</feature>
<keyword evidence="6" id="KW-1185">Reference proteome</keyword>
<gene>
    <name evidence="5" type="ORF">D3P04_12175</name>
</gene>
<dbReference type="GO" id="GO:0005829">
    <property type="term" value="C:cytosol"/>
    <property type="evidence" value="ECO:0007669"/>
    <property type="project" value="TreeGrafter"/>
</dbReference>
<comment type="caution">
    <text evidence="5">The sequence shown here is derived from an EMBL/GenBank/DDBJ whole genome shotgun (WGS) entry which is preliminary data.</text>
</comment>
<dbReference type="EMBL" id="QZCG01000007">
    <property type="protein sequence ID" value="RJE85073.1"/>
    <property type="molecule type" value="Genomic_DNA"/>
</dbReference>
<dbReference type="GO" id="GO:0003700">
    <property type="term" value="F:DNA-binding transcription factor activity"/>
    <property type="evidence" value="ECO:0007669"/>
    <property type="project" value="TreeGrafter"/>
</dbReference>
<dbReference type="Proteomes" id="UP000284202">
    <property type="component" value="Unassembled WGS sequence"/>
</dbReference>
<evidence type="ECO:0000256" key="3">
    <source>
        <dbReference type="ARBA" id="ARBA00023163"/>
    </source>
</evidence>
<dbReference type="InterPro" id="IPR001387">
    <property type="entry name" value="Cro/C1-type_HTH"/>
</dbReference>
<sequence>MKTTPKSPLRDILARNMRLLRAERGWSQERLAAEAGLNRTYLSAVERSEQNMSVDNLYRVAVGFGIDAADLLREQG</sequence>
<dbReference type="SMART" id="SM00530">
    <property type="entry name" value="HTH_XRE"/>
    <property type="match status" value="1"/>
</dbReference>
<proteinExistence type="predicted"/>
<dbReference type="Pfam" id="PF01381">
    <property type="entry name" value="HTH_3"/>
    <property type="match status" value="1"/>
</dbReference>
<accession>A0A418SVU1</accession>
<evidence type="ECO:0000256" key="1">
    <source>
        <dbReference type="ARBA" id="ARBA00023015"/>
    </source>
</evidence>
<dbReference type="InterPro" id="IPR010982">
    <property type="entry name" value="Lambda_DNA-bd_dom_sf"/>
</dbReference>
<dbReference type="CDD" id="cd00093">
    <property type="entry name" value="HTH_XRE"/>
    <property type="match status" value="1"/>
</dbReference>
<evidence type="ECO:0000313" key="5">
    <source>
        <dbReference type="EMBL" id="RJE85073.1"/>
    </source>
</evidence>
<dbReference type="Gene3D" id="1.10.260.40">
    <property type="entry name" value="lambda repressor-like DNA-binding domains"/>
    <property type="match status" value="1"/>
</dbReference>
<dbReference type="OrthoDB" id="3034420at2"/>
<dbReference type="InterPro" id="IPR050807">
    <property type="entry name" value="TransReg_Diox_bact_type"/>
</dbReference>
<dbReference type="GO" id="GO:0003677">
    <property type="term" value="F:DNA binding"/>
    <property type="evidence" value="ECO:0007669"/>
    <property type="project" value="UniProtKB-KW"/>
</dbReference>
<dbReference type="SUPFAM" id="SSF47413">
    <property type="entry name" value="lambda repressor-like DNA-binding domains"/>
    <property type="match status" value="1"/>
</dbReference>
<keyword evidence="1" id="KW-0805">Transcription regulation</keyword>
<evidence type="ECO:0000256" key="2">
    <source>
        <dbReference type="ARBA" id="ARBA00023125"/>
    </source>
</evidence>